<dbReference type="EMBL" id="LT670844">
    <property type="protein sequence ID" value="SHK40614.1"/>
    <property type="molecule type" value="Genomic_DNA"/>
</dbReference>
<evidence type="ECO:0000313" key="4">
    <source>
        <dbReference type="EMBL" id="SHK40614.1"/>
    </source>
</evidence>
<dbReference type="RefSeq" id="WP_172842053.1">
    <property type="nucleotide sequence ID" value="NZ_LT670844.1"/>
</dbReference>
<dbReference type="InterPro" id="IPR001867">
    <property type="entry name" value="OmpR/PhoB-type_DNA-bd"/>
</dbReference>
<dbReference type="GO" id="GO:0006355">
    <property type="term" value="P:regulation of DNA-templated transcription"/>
    <property type="evidence" value="ECO:0007669"/>
    <property type="project" value="InterPro"/>
</dbReference>
<dbReference type="SMART" id="SM00862">
    <property type="entry name" value="Trans_reg_C"/>
    <property type="match status" value="1"/>
</dbReference>
<organism evidence="4 5">
    <name type="scientific">Bradyrhizobium lablabi</name>
    <dbReference type="NCBI Taxonomy" id="722472"/>
    <lineage>
        <taxon>Bacteria</taxon>
        <taxon>Pseudomonadati</taxon>
        <taxon>Pseudomonadota</taxon>
        <taxon>Alphaproteobacteria</taxon>
        <taxon>Hyphomicrobiales</taxon>
        <taxon>Nitrobacteraceae</taxon>
        <taxon>Bradyrhizobium</taxon>
    </lineage>
</organism>
<evidence type="ECO:0000256" key="2">
    <source>
        <dbReference type="PROSITE-ProRule" id="PRU01091"/>
    </source>
</evidence>
<evidence type="ECO:0000256" key="1">
    <source>
        <dbReference type="ARBA" id="ARBA00023125"/>
    </source>
</evidence>
<dbReference type="InterPro" id="IPR011990">
    <property type="entry name" value="TPR-like_helical_dom_sf"/>
</dbReference>
<protein>
    <submittedName>
        <fullName evidence="4">Transcriptional regulator</fullName>
    </submittedName>
</protein>
<keyword evidence="1 2" id="KW-0238">DNA-binding</keyword>
<dbReference type="GO" id="GO:0043531">
    <property type="term" value="F:ADP binding"/>
    <property type="evidence" value="ECO:0007669"/>
    <property type="project" value="InterPro"/>
</dbReference>
<gene>
    <name evidence="4" type="ORF">SAMN05444159_3179</name>
</gene>
<dbReference type="SUPFAM" id="SSF46894">
    <property type="entry name" value="C-terminal effector domain of the bipartite response regulators"/>
    <property type="match status" value="1"/>
</dbReference>
<dbReference type="AlphaFoldDB" id="A0A1M6S736"/>
<dbReference type="SUPFAM" id="SSF48452">
    <property type="entry name" value="TPR-like"/>
    <property type="match status" value="1"/>
</dbReference>
<dbReference type="SUPFAM" id="SSF52540">
    <property type="entry name" value="P-loop containing nucleoside triphosphate hydrolases"/>
    <property type="match status" value="1"/>
</dbReference>
<dbReference type="Proteomes" id="UP000189935">
    <property type="component" value="Chromosome I"/>
</dbReference>
<evidence type="ECO:0000313" key="5">
    <source>
        <dbReference type="Proteomes" id="UP000189935"/>
    </source>
</evidence>
<feature type="domain" description="OmpR/PhoB-type" evidence="3">
    <location>
        <begin position="16"/>
        <end position="113"/>
    </location>
</feature>
<feature type="DNA-binding region" description="OmpR/PhoB-type" evidence="2">
    <location>
        <begin position="16"/>
        <end position="113"/>
    </location>
</feature>
<reference evidence="4 5" key="1">
    <citation type="submission" date="2016-11" db="EMBL/GenBank/DDBJ databases">
        <authorList>
            <person name="Jaros S."/>
            <person name="Januszkiewicz K."/>
            <person name="Wedrychowicz H."/>
        </authorList>
    </citation>
    <scope>NUCLEOTIDE SEQUENCE [LARGE SCALE GENOMIC DNA]</scope>
    <source>
        <strain evidence="4 5">GAS499</strain>
    </source>
</reference>
<dbReference type="GO" id="GO:0003677">
    <property type="term" value="F:DNA binding"/>
    <property type="evidence" value="ECO:0007669"/>
    <property type="project" value="UniProtKB-UniRule"/>
</dbReference>
<dbReference type="Pfam" id="PF00931">
    <property type="entry name" value="NB-ARC"/>
    <property type="match status" value="1"/>
</dbReference>
<evidence type="ECO:0000259" key="3">
    <source>
        <dbReference type="PROSITE" id="PS51755"/>
    </source>
</evidence>
<dbReference type="InterPro" id="IPR016032">
    <property type="entry name" value="Sig_transdc_resp-reg_C-effctor"/>
</dbReference>
<sequence>MPTQEHMTGRRDFQAKDVLSFGPFSLSLAERLLKKVDDPVPLGGRALDTLIALTERAGEVVSYKELLTIAWPNVTVDEANLRVQIATLRKALGGEEGARYISNVAGRGYCFVAPVTRSIGPSITVEGHADGGRPRKLPPRLARIVGRDEAVRAVSEQLIMGRFVSIVGPGGIGKTTVAVSVAHALLNGFSGAVFFVDLSALTNPQLVATSVASALGFMVQAHDPFGSLVAFLGDKKVLLILDNCEHVIDSAAALAERVVSEAPHAHILATSREALRVEGERVHLLYSLDCPPGHADLTAAEVLRYPAAQLFMERAAAGGYSATLSDVEAPIVATICRRLDRIALAIELAASRAGSLGIRGIAELLDNRFSLLWHGRRTALPRHQTLNAMLDWSYNLLPEHERAVLSRLSVFVGDFTLEAACSVASETETDEVRSTQSLGSLLAKSLISTAPVHGPTYYRLLDTTRAYAGAKLAERDEANRVARRHASFFSKFLQHDEIVQSRFGEQDLSGYASHIGNVRAALEWAFSADGDVAVGVELATWAAPLFIGLSLLEECDRWCERALACLDDAARGTRQEMILQEALALSSMYISGNADQVRAAIERGLALEEAFGDRRHQLQLLYGLYRLLMRLGDFRAALAAAQQSATLVEGPQDPAGLAVADFMLGTCYHFMGDQAEAQFYGERGMARAAAPGMVIPNFFGFDHRIYAPISLARTLWLRGFSDQARSIARNAVDGAVSRDNPLSICVALTYGSPVFFWSGDFRIAGDYVERLIEYARRHSIEPYRAAGLGLKGALAIARDEVEPGVDLLRSALDTLSAKKLNILLTLFAGALAEGLRMTGQVEEALLTVNGAIARATDCGSTYDMSELLRIKAQILAAMPRHGRASAMGCLTEAIEVARVQSALALELRAAMALARLLSEGGQRDQARHNLALVYGRFTEGFQTEDLKQARALLEDLQS</sequence>
<dbReference type="Pfam" id="PF00486">
    <property type="entry name" value="Trans_reg_C"/>
    <property type="match status" value="1"/>
</dbReference>
<dbReference type="InterPro" id="IPR036388">
    <property type="entry name" value="WH-like_DNA-bd_sf"/>
</dbReference>
<name>A0A1M6S736_9BRAD</name>
<dbReference type="Pfam" id="PF25872">
    <property type="entry name" value="HTH_77"/>
    <property type="match status" value="1"/>
</dbReference>
<accession>A0A1M6S736</accession>
<dbReference type="Gene3D" id="3.40.50.300">
    <property type="entry name" value="P-loop containing nucleotide triphosphate hydrolases"/>
    <property type="match status" value="1"/>
</dbReference>
<proteinExistence type="predicted"/>
<dbReference type="InterPro" id="IPR027417">
    <property type="entry name" value="P-loop_NTPase"/>
</dbReference>
<dbReference type="GO" id="GO:0000160">
    <property type="term" value="P:phosphorelay signal transduction system"/>
    <property type="evidence" value="ECO:0007669"/>
    <property type="project" value="InterPro"/>
</dbReference>
<dbReference type="Gene3D" id="1.10.10.10">
    <property type="entry name" value="Winged helix-like DNA-binding domain superfamily/Winged helix DNA-binding domain"/>
    <property type="match status" value="1"/>
</dbReference>
<dbReference type="PANTHER" id="PTHR47691">
    <property type="entry name" value="REGULATOR-RELATED"/>
    <property type="match status" value="1"/>
</dbReference>
<dbReference type="PANTHER" id="PTHR47691:SF3">
    <property type="entry name" value="HTH-TYPE TRANSCRIPTIONAL REGULATOR RV0890C-RELATED"/>
    <property type="match status" value="1"/>
</dbReference>
<dbReference type="PROSITE" id="PS51755">
    <property type="entry name" value="OMPR_PHOB"/>
    <property type="match status" value="1"/>
</dbReference>
<dbReference type="PRINTS" id="PR00364">
    <property type="entry name" value="DISEASERSIST"/>
</dbReference>
<dbReference type="InterPro" id="IPR002182">
    <property type="entry name" value="NB-ARC"/>
</dbReference>
<dbReference type="Gene3D" id="1.25.40.10">
    <property type="entry name" value="Tetratricopeptide repeat domain"/>
    <property type="match status" value="1"/>
</dbReference>
<dbReference type="InterPro" id="IPR058852">
    <property type="entry name" value="HTH_77"/>
</dbReference>
<dbReference type="CDD" id="cd00383">
    <property type="entry name" value="trans_reg_C"/>
    <property type="match status" value="1"/>
</dbReference>